<evidence type="ECO:0000259" key="2">
    <source>
        <dbReference type="Pfam" id="PF25250"/>
    </source>
</evidence>
<feature type="compositionally biased region" description="Acidic residues" evidence="1">
    <location>
        <begin position="108"/>
        <end position="126"/>
    </location>
</feature>
<protein>
    <recommendedName>
        <fullName evidence="2">DUF7852 domain-containing protein</fullName>
    </recommendedName>
</protein>
<evidence type="ECO:0000313" key="4">
    <source>
        <dbReference type="Proteomes" id="UP001552502"/>
    </source>
</evidence>
<name>A0ABV3IJ67_9BACI</name>
<evidence type="ECO:0000313" key="3">
    <source>
        <dbReference type="EMBL" id="MEV4914285.1"/>
    </source>
</evidence>
<feature type="compositionally biased region" description="Acidic residues" evidence="1">
    <location>
        <begin position="37"/>
        <end position="47"/>
    </location>
</feature>
<gene>
    <name evidence="3" type="ORF">MRBLBA1_005249</name>
</gene>
<dbReference type="RefSeq" id="WP_363331842.1">
    <property type="nucleotide sequence ID" value="NZ_JBEGIE010000075.1"/>
</dbReference>
<dbReference type="InterPro" id="IPR057174">
    <property type="entry name" value="DUF7852"/>
</dbReference>
<dbReference type="NCBIfam" id="NF045793">
    <property type="entry name" value="BC_2427_fam"/>
    <property type="match status" value="1"/>
</dbReference>
<evidence type="ECO:0000256" key="1">
    <source>
        <dbReference type="SAM" id="MobiDB-lite"/>
    </source>
</evidence>
<feature type="region of interest" description="Disordered" evidence="1">
    <location>
        <begin position="23"/>
        <end position="150"/>
    </location>
</feature>
<dbReference type="Proteomes" id="UP001552502">
    <property type="component" value="Unassembled WGS sequence"/>
</dbReference>
<sequence length="377" mass="44130">MNRPWIGKGIWYKIYKEKKPNIQDNSCEIRKKKEGLETESEQEDVGTELEKKDVETESEQEEETESEQEDVGTELEKKDVETESEQEEETESEQEEEETELEKKDGETESEQEEETESEQEEEETELEKKDGETESEQEEETESEIKSSLRSMVMKTPFAIVSEVPSFLKFPNISMKEQEAFVFQNEKNAGCRELDAKLLTTVQYYHGKAYCKLVSSNLHEKREFLEFSNLKVEDDIEKNRIEASSWIPIHSMILEKESEGEFNDYITVKLPIEIGRYKGEISLREKVVFKEKFTEIKDVSQEIILTKNEILLPKIKKTGQNPVTVEKAGLLVEGYIYQCIEYTIEQSTSHDNMYQLMRNIVLELTIQVLQEQEVRM</sequence>
<keyword evidence="4" id="KW-1185">Reference proteome</keyword>
<organism evidence="3 4">
    <name type="scientific">Bacillus proteolyticus</name>
    <dbReference type="NCBI Taxonomy" id="2026192"/>
    <lineage>
        <taxon>Bacteria</taxon>
        <taxon>Bacillati</taxon>
        <taxon>Bacillota</taxon>
        <taxon>Bacilli</taxon>
        <taxon>Bacillales</taxon>
        <taxon>Bacillaceae</taxon>
        <taxon>Bacillus</taxon>
        <taxon>Bacillus cereus group</taxon>
    </lineage>
</organism>
<feature type="compositionally biased region" description="Acidic residues" evidence="1">
    <location>
        <begin position="134"/>
        <end position="143"/>
    </location>
</feature>
<feature type="domain" description="DUF7852" evidence="2">
    <location>
        <begin position="148"/>
        <end position="375"/>
    </location>
</feature>
<accession>A0ABV3IJ67</accession>
<feature type="compositionally biased region" description="Basic and acidic residues" evidence="1">
    <location>
        <begin position="23"/>
        <end position="36"/>
    </location>
</feature>
<proteinExistence type="predicted"/>
<reference evidence="3 4" key="1">
    <citation type="journal article" date="2023" name="Proc. Natl. Acad. Sci. U.S.A.">
        <title>Bacterial tolerance to host-exuded specialized metabolites structures the maize root microbiome.</title>
        <authorList>
            <person name="Thoenen L."/>
            <person name="Giroud C."/>
            <person name="Kreuzer M."/>
            <person name="Waelchli J."/>
            <person name="Gfeller V."/>
            <person name="Deslandes-Herold G."/>
            <person name="Mateo P."/>
            <person name="Robert C.A.M."/>
            <person name="Ahrens C.H."/>
            <person name="Rubio-Somoza I."/>
            <person name="Bruggmann R."/>
            <person name="Erb M."/>
            <person name="Schlaeppi K."/>
        </authorList>
    </citation>
    <scope>NUCLEOTIDE SEQUENCE [LARGE SCALE GENOMIC DNA]</scope>
    <source>
        <strain evidence="3 4">LBA1-1-1.1</strain>
    </source>
</reference>
<feature type="compositionally biased region" description="Acidic residues" evidence="1">
    <location>
        <begin position="82"/>
        <end position="100"/>
    </location>
</feature>
<dbReference type="EMBL" id="JBEGIE010000075">
    <property type="protein sequence ID" value="MEV4914285.1"/>
    <property type="molecule type" value="Genomic_DNA"/>
</dbReference>
<dbReference type="Pfam" id="PF25250">
    <property type="entry name" value="DUF7852"/>
    <property type="match status" value="1"/>
</dbReference>
<feature type="compositionally biased region" description="Acidic residues" evidence="1">
    <location>
        <begin position="56"/>
        <end position="73"/>
    </location>
</feature>
<comment type="caution">
    <text evidence="3">The sequence shown here is derived from an EMBL/GenBank/DDBJ whole genome shotgun (WGS) entry which is preliminary data.</text>
</comment>